<dbReference type="InterPro" id="IPR009241">
    <property type="entry name" value="HigB-like"/>
</dbReference>
<organism evidence="1 2">
    <name type="scientific">Candidatus Woesebacteria bacterium RIFCSPHIGHO2_01_FULL_41_10</name>
    <dbReference type="NCBI Taxonomy" id="1802500"/>
    <lineage>
        <taxon>Bacteria</taxon>
        <taxon>Candidatus Woeseibacteriota</taxon>
    </lineage>
</organism>
<sequence length="115" mass="13687">MDFKIIYYSDISGRKPVEEFLLELKRANNPLAEQTFKGLEKLKNRAYHKEPLSKHIEPGLWELRIRSGTNILRILYTFSKGQVVILLHVFIKKQQRIPKREIEVARKRLKELKES</sequence>
<reference evidence="1 2" key="1">
    <citation type="journal article" date="2016" name="Nat. Commun.">
        <title>Thousands of microbial genomes shed light on interconnected biogeochemical processes in an aquifer system.</title>
        <authorList>
            <person name="Anantharaman K."/>
            <person name="Brown C.T."/>
            <person name="Hug L.A."/>
            <person name="Sharon I."/>
            <person name="Castelle C.J."/>
            <person name="Probst A.J."/>
            <person name="Thomas B.C."/>
            <person name="Singh A."/>
            <person name="Wilkins M.J."/>
            <person name="Karaoz U."/>
            <person name="Brodie E.L."/>
            <person name="Williams K.H."/>
            <person name="Hubbard S.S."/>
            <person name="Banfield J.F."/>
        </authorList>
    </citation>
    <scope>NUCLEOTIDE SEQUENCE [LARGE SCALE GENOMIC DNA]</scope>
</reference>
<dbReference type="STRING" id="1802500.A2801_00880"/>
<gene>
    <name evidence="1" type="ORF">A2801_00880</name>
</gene>
<evidence type="ECO:0000313" key="1">
    <source>
        <dbReference type="EMBL" id="OGM28458.1"/>
    </source>
</evidence>
<dbReference type="Pfam" id="PF05973">
    <property type="entry name" value="Gp49"/>
    <property type="match status" value="1"/>
</dbReference>
<accession>A0A1F7YPC5</accession>
<name>A0A1F7YPC5_9BACT</name>
<evidence type="ECO:0000313" key="2">
    <source>
        <dbReference type="Proteomes" id="UP000177263"/>
    </source>
</evidence>
<dbReference type="AlphaFoldDB" id="A0A1F7YPC5"/>
<dbReference type="EMBL" id="MGGM01000030">
    <property type="protein sequence ID" value="OGM28458.1"/>
    <property type="molecule type" value="Genomic_DNA"/>
</dbReference>
<proteinExistence type="predicted"/>
<evidence type="ECO:0008006" key="3">
    <source>
        <dbReference type="Google" id="ProtNLM"/>
    </source>
</evidence>
<comment type="caution">
    <text evidence="1">The sequence shown here is derived from an EMBL/GenBank/DDBJ whole genome shotgun (WGS) entry which is preliminary data.</text>
</comment>
<protein>
    <recommendedName>
        <fullName evidence="3">Addiction module toxin RelE</fullName>
    </recommendedName>
</protein>
<dbReference type="Proteomes" id="UP000177263">
    <property type="component" value="Unassembled WGS sequence"/>
</dbReference>